<dbReference type="InterPro" id="IPR002645">
    <property type="entry name" value="STAS_dom"/>
</dbReference>
<protein>
    <submittedName>
        <fullName evidence="2">Anti-sigma factor antagonist</fullName>
    </submittedName>
</protein>
<gene>
    <name evidence="2" type="ORF">IN07_04480</name>
</gene>
<dbReference type="EMBL" id="JPMX01000013">
    <property type="protein sequence ID" value="KGH47997.1"/>
    <property type="molecule type" value="Genomic_DNA"/>
</dbReference>
<evidence type="ECO:0000313" key="3">
    <source>
        <dbReference type="Proteomes" id="UP000029713"/>
    </source>
</evidence>
<reference evidence="2 3" key="1">
    <citation type="submission" date="2014-07" db="EMBL/GenBank/DDBJ databases">
        <title>Biosystematic studies on Modestobacter strains isolated from extreme hyper-arid desert soil and from historic building.</title>
        <authorList>
            <person name="Bukarasam K."/>
            <person name="Bull A."/>
            <person name="Girard G."/>
            <person name="van Wezel G."/>
            <person name="Goodfellow M."/>
        </authorList>
    </citation>
    <scope>NUCLEOTIDE SEQUENCE [LARGE SCALE GENOMIC DNA]</scope>
    <source>
        <strain evidence="2 3">KNN45-2b</strain>
    </source>
</reference>
<comment type="caution">
    <text evidence="2">The sequence shown here is derived from an EMBL/GenBank/DDBJ whole genome shotgun (WGS) entry which is preliminary data.</text>
</comment>
<dbReference type="Gene3D" id="3.30.750.24">
    <property type="entry name" value="STAS domain"/>
    <property type="match status" value="1"/>
</dbReference>
<proteinExistence type="predicted"/>
<dbReference type="Pfam" id="PF13466">
    <property type="entry name" value="STAS_2"/>
    <property type="match status" value="1"/>
</dbReference>
<sequence length="131" mass="14542">MDEPAHNVEVTVITHDAESAEITVVGELTEHARRPLVREMTDLMLAGATLKQVRVDLCEVTFMNSAGMATLVQLQRMAQPRGIDTPLVVHTAAVARPLQLSGLWRRFTIVDRREGHPEDVHEATPHGHDHS</sequence>
<organism evidence="2 3">
    <name type="scientific">Modestobacter caceresii</name>
    <dbReference type="NCBI Taxonomy" id="1522368"/>
    <lineage>
        <taxon>Bacteria</taxon>
        <taxon>Bacillati</taxon>
        <taxon>Actinomycetota</taxon>
        <taxon>Actinomycetes</taxon>
        <taxon>Geodermatophilales</taxon>
        <taxon>Geodermatophilaceae</taxon>
        <taxon>Modestobacter</taxon>
    </lineage>
</organism>
<evidence type="ECO:0000313" key="2">
    <source>
        <dbReference type="EMBL" id="KGH47997.1"/>
    </source>
</evidence>
<dbReference type="OrthoDB" id="5185695at2"/>
<feature type="domain" description="STAS" evidence="1">
    <location>
        <begin position="22"/>
        <end position="103"/>
    </location>
</feature>
<dbReference type="RefSeq" id="WP_036333916.1">
    <property type="nucleotide sequence ID" value="NZ_JPMX01000013.1"/>
</dbReference>
<dbReference type="AlphaFoldDB" id="A0A098YBZ6"/>
<dbReference type="InterPro" id="IPR058548">
    <property type="entry name" value="MlaB-like_STAS"/>
</dbReference>
<name>A0A098YBZ6_9ACTN</name>
<keyword evidence="3" id="KW-1185">Reference proteome</keyword>
<dbReference type="PROSITE" id="PS50801">
    <property type="entry name" value="STAS"/>
    <property type="match status" value="1"/>
</dbReference>
<dbReference type="CDD" id="cd07043">
    <property type="entry name" value="STAS_anti-anti-sigma_factors"/>
    <property type="match status" value="1"/>
</dbReference>
<dbReference type="InterPro" id="IPR036513">
    <property type="entry name" value="STAS_dom_sf"/>
</dbReference>
<accession>A0A098YBZ6</accession>
<evidence type="ECO:0000259" key="1">
    <source>
        <dbReference type="PROSITE" id="PS50801"/>
    </source>
</evidence>
<dbReference type="SUPFAM" id="SSF52091">
    <property type="entry name" value="SpoIIaa-like"/>
    <property type="match status" value="1"/>
</dbReference>
<dbReference type="Proteomes" id="UP000029713">
    <property type="component" value="Unassembled WGS sequence"/>
</dbReference>
<dbReference type="STRING" id="1522368.IN07_04480"/>